<dbReference type="OrthoDB" id="342024at2759"/>
<evidence type="ECO:0000256" key="13">
    <source>
        <dbReference type="ARBA" id="ARBA00023134"/>
    </source>
</evidence>
<comment type="catalytic activity">
    <reaction evidence="14">
        <text>N(6)-acetyl-L-lysyl-[histone] + H2O = L-lysyl-[histone] + acetate</text>
        <dbReference type="Rhea" id="RHEA:58196"/>
        <dbReference type="Rhea" id="RHEA-COMP:9845"/>
        <dbReference type="Rhea" id="RHEA-COMP:11338"/>
        <dbReference type="ChEBI" id="CHEBI:15377"/>
        <dbReference type="ChEBI" id="CHEBI:29969"/>
        <dbReference type="ChEBI" id="CHEBI:30089"/>
        <dbReference type="ChEBI" id="CHEBI:61930"/>
        <dbReference type="EC" id="3.5.1.98"/>
    </reaction>
</comment>
<evidence type="ECO:0000256" key="4">
    <source>
        <dbReference type="ARBA" id="ARBA00022490"/>
    </source>
</evidence>
<dbReference type="Pfam" id="PF00850">
    <property type="entry name" value="Hist_deacetyl"/>
    <property type="match status" value="1"/>
</dbReference>
<dbReference type="NCBIfam" id="NF000766">
    <property type="entry name" value="PRK00049.1"/>
    <property type="match status" value="1"/>
</dbReference>
<dbReference type="InterPro" id="IPR031157">
    <property type="entry name" value="G_TR_CS"/>
</dbReference>
<keyword evidence="8 16" id="KW-0251">Elongation factor</keyword>
<evidence type="ECO:0000313" key="16">
    <source>
        <dbReference type="EMBL" id="KAF0289839.1"/>
    </source>
</evidence>
<dbReference type="InterPro" id="IPR004161">
    <property type="entry name" value="EFTu-like_2"/>
</dbReference>
<dbReference type="FunFam" id="2.40.30.10:FF:000085">
    <property type="entry name" value="Elongation factor Tu"/>
    <property type="match status" value="1"/>
</dbReference>
<dbReference type="Pfam" id="PF03144">
    <property type="entry name" value="GTP_EFTU_D2"/>
    <property type="match status" value="1"/>
</dbReference>
<dbReference type="SUPFAM" id="SSF50447">
    <property type="entry name" value="Translation proteins"/>
    <property type="match status" value="1"/>
</dbReference>
<keyword evidence="5" id="KW-0678">Repressor</keyword>
<keyword evidence="4" id="KW-0963">Cytoplasm</keyword>
<keyword evidence="10" id="KW-0460">Magnesium</keyword>
<dbReference type="InterPro" id="IPR050055">
    <property type="entry name" value="EF-Tu_GTPase"/>
</dbReference>
<organism evidence="16 17">
    <name type="scientific">Amphibalanus amphitrite</name>
    <name type="common">Striped barnacle</name>
    <name type="synonym">Balanus amphitrite</name>
    <dbReference type="NCBI Taxonomy" id="1232801"/>
    <lineage>
        <taxon>Eukaryota</taxon>
        <taxon>Metazoa</taxon>
        <taxon>Ecdysozoa</taxon>
        <taxon>Arthropoda</taxon>
        <taxon>Crustacea</taxon>
        <taxon>Multicrustacea</taxon>
        <taxon>Cirripedia</taxon>
        <taxon>Thoracica</taxon>
        <taxon>Thoracicalcarea</taxon>
        <taxon>Balanomorpha</taxon>
        <taxon>Balanoidea</taxon>
        <taxon>Balanidae</taxon>
        <taxon>Amphibalaninae</taxon>
        <taxon>Amphibalanus</taxon>
    </lineage>
</organism>
<dbReference type="InterPro" id="IPR027417">
    <property type="entry name" value="P-loop_NTPase"/>
</dbReference>
<evidence type="ECO:0000256" key="2">
    <source>
        <dbReference type="ARBA" id="ARBA00007249"/>
    </source>
</evidence>
<dbReference type="SUPFAM" id="SSF50465">
    <property type="entry name" value="EF-Tu/eEF-1alpha/eIF2-gamma C-terminal domain"/>
    <property type="match status" value="1"/>
</dbReference>
<keyword evidence="11" id="KW-0156">Chromatin regulator</keyword>
<dbReference type="GO" id="GO:0046872">
    <property type="term" value="F:metal ion binding"/>
    <property type="evidence" value="ECO:0007669"/>
    <property type="project" value="UniProtKB-KW"/>
</dbReference>
<name>A0A6A4V9P7_AMPAM</name>
<dbReference type="GO" id="GO:0005739">
    <property type="term" value="C:mitochondrion"/>
    <property type="evidence" value="ECO:0007669"/>
    <property type="project" value="TreeGrafter"/>
</dbReference>
<evidence type="ECO:0000313" key="17">
    <source>
        <dbReference type="Proteomes" id="UP000440578"/>
    </source>
</evidence>
<evidence type="ECO:0000256" key="12">
    <source>
        <dbReference type="ARBA" id="ARBA00022917"/>
    </source>
</evidence>
<dbReference type="InterPro" id="IPR037138">
    <property type="entry name" value="His_deacetylse_dom_sf"/>
</dbReference>
<dbReference type="PROSITE" id="PS51722">
    <property type="entry name" value="G_TR_2"/>
    <property type="match status" value="1"/>
</dbReference>
<dbReference type="InterPro" id="IPR041709">
    <property type="entry name" value="EF-Tu_GTP-bd"/>
</dbReference>
<dbReference type="PANTHER" id="PTHR43721:SF2">
    <property type="entry name" value="ELONGATION FACTOR TU, MITOCHONDRIAL"/>
    <property type="match status" value="1"/>
</dbReference>
<dbReference type="EMBL" id="VIIS01001998">
    <property type="protein sequence ID" value="KAF0289839.1"/>
    <property type="molecule type" value="Genomic_DNA"/>
</dbReference>
<dbReference type="GO" id="GO:0070125">
    <property type="term" value="P:mitochondrial translational elongation"/>
    <property type="evidence" value="ECO:0007669"/>
    <property type="project" value="TreeGrafter"/>
</dbReference>
<dbReference type="InterPro" id="IPR023801">
    <property type="entry name" value="His_deacetylse_dom"/>
</dbReference>
<dbReference type="PROSITE" id="PS00301">
    <property type="entry name" value="G_TR_1"/>
    <property type="match status" value="1"/>
</dbReference>
<evidence type="ECO:0000256" key="14">
    <source>
        <dbReference type="ARBA" id="ARBA00048287"/>
    </source>
</evidence>
<protein>
    <submittedName>
        <fullName evidence="16">Elongation factor Tu, mitochondrial</fullName>
    </submittedName>
</protein>
<dbReference type="InterPro" id="IPR023696">
    <property type="entry name" value="Ureohydrolase_dom_sf"/>
</dbReference>
<dbReference type="SUPFAM" id="SSF52768">
    <property type="entry name" value="Arginase/deacetylase"/>
    <property type="match status" value="1"/>
</dbReference>
<dbReference type="PANTHER" id="PTHR43721">
    <property type="entry name" value="ELONGATION FACTOR TU-RELATED"/>
    <property type="match status" value="1"/>
</dbReference>
<dbReference type="InterPro" id="IPR009001">
    <property type="entry name" value="Transl_elong_EF1A/Init_IF2_C"/>
</dbReference>
<dbReference type="Proteomes" id="UP000440578">
    <property type="component" value="Unassembled WGS sequence"/>
</dbReference>
<dbReference type="GO" id="GO:0141221">
    <property type="term" value="F:histone deacetylase activity, hydrolytic mechanism"/>
    <property type="evidence" value="ECO:0007669"/>
    <property type="project" value="UniProtKB-EC"/>
</dbReference>
<dbReference type="NCBIfam" id="TIGR00231">
    <property type="entry name" value="small_GTP"/>
    <property type="match status" value="1"/>
</dbReference>
<comment type="caution">
    <text evidence="16">The sequence shown here is derived from an EMBL/GenBank/DDBJ whole genome shotgun (WGS) entry which is preliminary data.</text>
</comment>
<gene>
    <name evidence="16" type="primary">Tufm_1</name>
    <name evidence="16" type="ORF">FJT64_011942</name>
</gene>
<dbReference type="GO" id="GO:0005525">
    <property type="term" value="F:GTP binding"/>
    <property type="evidence" value="ECO:0007669"/>
    <property type="project" value="UniProtKB-KW"/>
</dbReference>
<dbReference type="InterPro" id="IPR003084">
    <property type="entry name" value="HDAC_I/II"/>
</dbReference>
<dbReference type="InterPro" id="IPR000795">
    <property type="entry name" value="T_Tr_GTP-bd_dom"/>
</dbReference>
<evidence type="ECO:0000256" key="7">
    <source>
        <dbReference type="ARBA" id="ARBA00022741"/>
    </source>
</evidence>
<sequence length="783" mass="85442">MTSEVSKLCVGYVISKELLCQADRIQNMQLRASMVHQLLCAYRLTELMTVIEPRLADVDDLRNFHSGDYVDYLESVNGSKDLEKHSDDQLDEYGLGFDCPLVSGILDLARTVAGASLSAARALCERRFDVAINWCGGWHHAQRDGASGFCYVNDAVLAIGELRSTFDRVLYVDLDIHHGDGVENAFLYSSKVFTYSIHHYEDGYFPGTGSIDDVGCGRGRYFCCNVPLKEGANDDTFFKAFDSTISPVLAAFRPDAVVCQCGADGLAGDPLGTFSLTPAGLARCVRRVLAAGRPTLLLGGGGYSAANVARCWAQLTALVLGRRLTPDIPDHPFFMRYGPSFDLELSAGLRKDHNTPAYVQGIVKQVQELPHVNVGTIGHVDHGKTTLTAAITRVLGARRQSEYVPFDQIDRAPEERRRGVTINAAHVQYSSGRRHYAHTDCPGHADYVKNMICGTSQMDGAILVVAANDGQMPQTREHLLLARQIGVDKIVVFVNKADLVDEEVLELVELEMRELLDNFGFDGSATPFVIGSALQALNGGDGELGEPSIWRLVEALDEHVPIPERDRAAPFLMPVESGFTVPGRGTVVVGTLKQGVLKRRVDAELVGFDTRIKTVATDIQVFKKSVPQIEAGEHAGVLLRGVPVSAVKRGMSLTPPGAFDTSNVLWARLYLLERSEGGRSKPITSSYVQQLFCETWTVGCRVMLPPGTEMMLPGDAGRVSLLLPRQMLARRGHHFTLRENGVTVATGVITGVRPPVRVLGVDKLIEVTPEQIDFEPDDSAPIS</sequence>
<dbReference type="InterPro" id="IPR005225">
    <property type="entry name" value="Small_GTP-bd"/>
</dbReference>
<dbReference type="CDD" id="cd01884">
    <property type="entry name" value="EF_Tu"/>
    <property type="match status" value="1"/>
</dbReference>
<keyword evidence="6" id="KW-0479">Metal-binding</keyword>
<evidence type="ECO:0000256" key="6">
    <source>
        <dbReference type="ARBA" id="ARBA00022723"/>
    </source>
</evidence>
<evidence type="ECO:0000256" key="10">
    <source>
        <dbReference type="ARBA" id="ARBA00022842"/>
    </source>
</evidence>
<dbReference type="NCBIfam" id="NF009373">
    <property type="entry name" value="PRK12736.1"/>
    <property type="match status" value="1"/>
</dbReference>
<dbReference type="Gene3D" id="3.40.800.20">
    <property type="entry name" value="Histone deacetylase domain"/>
    <property type="match status" value="1"/>
</dbReference>
<evidence type="ECO:0000256" key="9">
    <source>
        <dbReference type="ARBA" id="ARBA00022801"/>
    </source>
</evidence>
<accession>A0A6A4V9P7</accession>
<dbReference type="Gene3D" id="2.40.30.10">
    <property type="entry name" value="Translation factors"/>
    <property type="match status" value="2"/>
</dbReference>
<dbReference type="PRINTS" id="PR01270">
    <property type="entry name" value="HDASUPER"/>
</dbReference>
<feature type="domain" description="Tr-type G" evidence="15">
    <location>
        <begin position="369"/>
        <end position="564"/>
    </location>
</feature>
<dbReference type="InterPro" id="IPR000286">
    <property type="entry name" value="HDACs"/>
</dbReference>
<evidence type="ECO:0000256" key="8">
    <source>
        <dbReference type="ARBA" id="ARBA00022768"/>
    </source>
</evidence>
<dbReference type="FunFam" id="3.40.50.300:FF:000576">
    <property type="entry name" value="Elongation factor Tu"/>
    <property type="match status" value="1"/>
</dbReference>
<dbReference type="InterPro" id="IPR009000">
    <property type="entry name" value="Transl_B-barrel_sf"/>
</dbReference>
<dbReference type="GO" id="GO:0003746">
    <property type="term" value="F:translation elongation factor activity"/>
    <property type="evidence" value="ECO:0007669"/>
    <property type="project" value="UniProtKB-KW"/>
</dbReference>
<comment type="similarity">
    <text evidence="2">Belongs to the TRAFAC class translation factor GTPase superfamily. Classic translation factor GTPase family. EF-Tu/EF-1A subfamily.</text>
</comment>
<dbReference type="SUPFAM" id="SSF52540">
    <property type="entry name" value="P-loop containing nucleoside triphosphate hydrolases"/>
    <property type="match status" value="1"/>
</dbReference>
<comment type="subunit">
    <text evidence="3">Monomer.</text>
</comment>
<keyword evidence="9" id="KW-0378">Hydrolase</keyword>
<keyword evidence="12" id="KW-0648">Protein biosynthesis</keyword>
<dbReference type="PRINTS" id="PR01271">
    <property type="entry name" value="HISDACETLASE"/>
</dbReference>
<dbReference type="GO" id="GO:0003924">
    <property type="term" value="F:GTPase activity"/>
    <property type="evidence" value="ECO:0007669"/>
    <property type="project" value="InterPro"/>
</dbReference>
<evidence type="ECO:0000256" key="3">
    <source>
        <dbReference type="ARBA" id="ARBA00011245"/>
    </source>
</evidence>
<reference evidence="16 17" key="1">
    <citation type="submission" date="2019-07" db="EMBL/GenBank/DDBJ databases">
        <title>Draft genome assembly of a fouling barnacle, Amphibalanus amphitrite (Darwin, 1854): The first reference genome for Thecostraca.</title>
        <authorList>
            <person name="Kim W."/>
        </authorList>
    </citation>
    <scope>NUCLEOTIDE SEQUENCE [LARGE SCALE GENOMIC DNA]</scope>
    <source>
        <strain evidence="16">SNU_AA5</strain>
        <tissue evidence="16">Soma without cirri and trophi</tissue>
    </source>
</reference>
<evidence type="ECO:0000256" key="5">
    <source>
        <dbReference type="ARBA" id="ARBA00022491"/>
    </source>
</evidence>
<dbReference type="Gene3D" id="3.40.50.300">
    <property type="entry name" value="P-loop containing nucleotide triphosphate hydrolases"/>
    <property type="match status" value="1"/>
</dbReference>
<evidence type="ECO:0000259" key="15">
    <source>
        <dbReference type="PROSITE" id="PS51722"/>
    </source>
</evidence>
<keyword evidence="13" id="KW-0342">GTP-binding</keyword>
<dbReference type="InterPro" id="IPR004160">
    <property type="entry name" value="Transl_elong_EFTu/EF1A_C"/>
</dbReference>
<dbReference type="Pfam" id="PF00009">
    <property type="entry name" value="GTP_EFTU"/>
    <property type="match status" value="1"/>
</dbReference>
<evidence type="ECO:0000256" key="1">
    <source>
        <dbReference type="ARBA" id="ARBA00006457"/>
    </source>
</evidence>
<keyword evidence="7" id="KW-0547">Nucleotide-binding</keyword>
<dbReference type="AlphaFoldDB" id="A0A6A4V9P7"/>
<dbReference type="Pfam" id="PF03143">
    <property type="entry name" value="GTP_EFTU_D3"/>
    <property type="match status" value="1"/>
</dbReference>
<evidence type="ECO:0000256" key="11">
    <source>
        <dbReference type="ARBA" id="ARBA00022853"/>
    </source>
</evidence>
<keyword evidence="17" id="KW-1185">Reference proteome</keyword>
<comment type="similarity">
    <text evidence="1">Belongs to the histone deacetylase family. HD type 1 subfamily.</text>
</comment>
<proteinExistence type="inferred from homology"/>